<dbReference type="AlphaFoldDB" id="A0AAD8PDX1"/>
<organism evidence="8 9">
    <name type="scientific">Babesia gibsoni</name>
    <dbReference type="NCBI Taxonomy" id="33632"/>
    <lineage>
        <taxon>Eukaryota</taxon>
        <taxon>Sar</taxon>
        <taxon>Alveolata</taxon>
        <taxon>Apicomplexa</taxon>
        <taxon>Aconoidasida</taxon>
        <taxon>Piroplasmida</taxon>
        <taxon>Babesiidae</taxon>
        <taxon>Babesia</taxon>
    </lineage>
</organism>
<dbReference type="SMART" id="SM00356">
    <property type="entry name" value="ZnF_C3H1"/>
    <property type="match status" value="1"/>
</dbReference>
<name>A0AAD8PDX1_BABGI</name>
<evidence type="ECO:0000256" key="1">
    <source>
        <dbReference type="ARBA" id="ARBA00022723"/>
    </source>
</evidence>
<evidence type="ECO:0000313" key="9">
    <source>
        <dbReference type="Proteomes" id="UP001230268"/>
    </source>
</evidence>
<dbReference type="InterPro" id="IPR000571">
    <property type="entry name" value="Znf_CCCH"/>
</dbReference>
<dbReference type="SUPFAM" id="SSF90229">
    <property type="entry name" value="CCCH zinc finger"/>
    <property type="match status" value="1"/>
</dbReference>
<keyword evidence="3 4" id="KW-0862">Zinc</keyword>
<dbReference type="GO" id="GO:0008270">
    <property type="term" value="F:zinc ion binding"/>
    <property type="evidence" value="ECO:0007669"/>
    <property type="project" value="UniProtKB-KW"/>
</dbReference>
<comment type="caution">
    <text evidence="8">The sequence shown here is derived from an EMBL/GenBank/DDBJ whole genome shotgun (WGS) entry which is preliminary data.</text>
</comment>
<evidence type="ECO:0000259" key="6">
    <source>
        <dbReference type="PROSITE" id="PS50103"/>
    </source>
</evidence>
<proteinExistence type="predicted"/>
<dbReference type="InterPro" id="IPR013087">
    <property type="entry name" value="Znf_C2H2_type"/>
</dbReference>
<feature type="zinc finger region" description="C3H1-type" evidence="4">
    <location>
        <begin position="241"/>
        <end position="269"/>
    </location>
</feature>
<evidence type="ECO:0000256" key="5">
    <source>
        <dbReference type="SAM" id="MobiDB-lite"/>
    </source>
</evidence>
<dbReference type="PROSITE" id="PS00028">
    <property type="entry name" value="ZINC_FINGER_C2H2_1"/>
    <property type="match status" value="1"/>
</dbReference>
<keyword evidence="2 4" id="KW-0863">Zinc-finger</keyword>
<evidence type="ECO:0000313" key="8">
    <source>
        <dbReference type="EMBL" id="KAK1442801.1"/>
    </source>
</evidence>
<feature type="region of interest" description="Disordered" evidence="5">
    <location>
        <begin position="66"/>
        <end position="87"/>
    </location>
</feature>
<dbReference type="PROSITE" id="PS50103">
    <property type="entry name" value="ZF_C3H1"/>
    <property type="match status" value="1"/>
</dbReference>
<keyword evidence="1 4" id="KW-0479">Metal-binding</keyword>
<dbReference type="Proteomes" id="UP001230268">
    <property type="component" value="Unassembled WGS sequence"/>
</dbReference>
<dbReference type="InterPro" id="IPR036855">
    <property type="entry name" value="Znf_CCCH_sf"/>
</dbReference>
<sequence>MTRNTNNAGPYGTGGMPYGGYVGYPQGQYYLNTSQYPYYPYYHPSVHQSQLISPYMASQCYIRPGNANGYERPQRKPTSRPTERQSTKITCEPCNMVFDRPSELSEHIDELHVSCEVEGCSYSAPLDLMAVHAFKHVKNEKGELVLESPEENRKWIENRRNRHPLNRKRNMAPLEDSTLERLLREAHGKRKSSAPDKSALYPLIHKVKERPSALLQLSDPAKYNNLVRQTFGPYSYRPSLSMGRTLCQTYKRTKACKFGDRCQFSHDLKGGTCKDLCVTKRPPVVLHVLKKDIYSMEKTLISAIKTIVLLNFFDDTEENATVGVGSEINLNQSKD</sequence>
<evidence type="ECO:0000259" key="7">
    <source>
        <dbReference type="PROSITE" id="PS50157"/>
    </source>
</evidence>
<keyword evidence="9" id="KW-1185">Reference proteome</keyword>
<dbReference type="Pfam" id="PF00642">
    <property type="entry name" value="zf-CCCH"/>
    <property type="match status" value="1"/>
</dbReference>
<feature type="domain" description="C2H2-type" evidence="7">
    <location>
        <begin position="89"/>
        <end position="117"/>
    </location>
</feature>
<feature type="domain" description="C3H1-type" evidence="6">
    <location>
        <begin position="241"/>
        <end position="269"/>
    </location>
</feature>
<dbReference type="EMBL" id="JAVEPI010000003">
    <property type="protein sequence ID" value="KAK1442801.1"/>
    <property type="molecule type" value="Genomic_DNA"/>
</dbReference>
<dbReference type="Gene3D" id="4.10.1000.10">
    <property type="entry name" value="Zinc finger, CCCH-type"/>
    <property type="match status" value="1"/>
</dbReference>
<reference evidence="8" key="1">
    <citation type="submission" date="2023-08" db="EMBL/GenBank/DDBJ databases">
        <title>Draft sequence of the Babesia gibsoni genome.</title>
        <authorList>
            <person name="Yamagishi J.Y."/>
            <person name="Xuan X.X."/>
        </authorList>
    </citation>
    <scope>NUCLEOTIDE SEQUENCE</scope>
    <source>
        <strain evidence="8">Azabu</strain>
    </source>
</reference>
<evidence type="ECO:0000256" key="3">
    <source>
        <dbReference type="ARBA" id="ARBA00022833"/>
    </source>
</evidence>
<dbReference type="PROSITE" id="PS50157">
    <property type="entry name" value="ZINC_FINGER_C2H2_2"/>
    <property type="match status" value="1"/>
</dbReference>
<gene>
    <name evidence="8" type="ORF">BgAZ_303190</name>
</gene>
<accession>A0AAD8PDX1</accession>
<protein>
    <recommendedName>
        <fullName evidence="10">C3H1-type domain-containing protein</fullName>
    </recommendedName>
</protein>
<evidence type="ECO:0000256" key="4">
    <source>
        <dbReference type="PROSITE-ProRule" id="PRU00723"/>
    </source>
</evidence>
<evidence type="ECO:0008006" key="10">
    <source>
        <dbReference type="Google" id="ProtNLM"/>
    </source>
</evidence>
<evidence type="ECO:0000256" key="2">
    <source>
        <dbReference type="ARBA" id="ARBA00022771"/>
    </source>
</evidence>